<dbReference type="Ensembl" id="ENSCCRT00015013737.1">
    <property type="protein sequence ID" value="ENSCCRP00015013267.1"/>
    <property type="gene ID" value="ENSCCRG00015006029.1"/>
</dbReference>
<reference evidence="1" key="1">
    <citation type="submission" date="2025-08" db="UniProtKB">
        <authorList>
            <consortium name="Ensembl"/>
        </authorList>
    </citation>
    <scope>IDENTIFICATION</scope>
</reference>
<evidence type="ECO:0000313" key="1">
    <source>
        <dbReference type="Ensembl" id="ENSCCRP00015013267.1"/>
    </source>
</evidence>
<organism evidence="1 2">
    <name type="scientific">Cyprinus carpio</name>
    <name type="common">Common carp</name>
    <dbReference type="NCBI Taxonomy" id="7962"/>
    <lineage>
        <taxon>Eukaryota</taxon>
        <taxon>Metazoa</taxon>
        <taxon>Chordata</taxon>
        <taxon>Craniata</taxon>
        <taxon>Vertebrata</taxon>
        <taxon>Euteleostomi</taxon>
        <taxon>Actinopterygii</taxon>
        <taxon>Neopterygii</taxon>
        <taxon>Teleostei</taxon>
        <taxon>Ostariophysi</taxon>
        <taxon>Cypriniformes</taxon>
        <taxon>Cyprinidae</taxon>
        <taxon>Cyprininae</taxon>
        <taxon>Cyprinus</taxon>
    </lineage>
</organism>
<sequence length="67" mass="7433">MLLAQVNRDTQGMEFQSVDGDPQQVTLCLTEAVTVAGEMDVYKVYATVLYIVHSAVLTHNGQLLLHR</sequence>
<dbReference type="Proteomes" id="UP000694700">
    <property type="component" value="Unplaced"/>
</dbReference>
<name>A0A8C1SV20_CYPCA</name>
<protein>
    <submittedName>
        <fullName evidence="1">Uncharacterized protein</fullName>
    </submittedName>
</protein>
<evidence type="ECO:0000313" key="2">
    <source>
        <dbReference type="Proteomes" id="UP000694700"/>
    </source>
</evidence>
<proteinExistence type="predicted"/>
<dbReference type="AlphaFoldDB" id="A0A8C1SV20"/>
<accession>A0A8C1SV20</accession>